<dbReference type="Pfam" id="PF11716">
    <property type="entry name" value="MDMPI_N"/>
    <property type="match status" value="1"/>
</dbReference>
<sequence length="184" mass="20066">MTDWISLLRTAHSEFTARIAAVTDWDAPTPDTEWTVRDLVAHVIDDQQWAPLLLAGSTTAEARLAISPLGDDLALAWREHSRAAQQAFEAADLTTTVQLESDTVTADEYLAELVGDITIHTWDLARATNTSEDLDDRLVDAVWDVFEPQAETLQASGLYAAAVPVSDDAPLRIRLLALTGRDAG</sequence>
<organism evidence="2 3">
    <name type="scientific">Frondihabitans australicus</name>
    <dbReference type="NCBI Taxonomy" id="386892"/>
    <lineage>
        <taxon>Bacteria</taxon>
        <taxon>Bacillati</taxon>
        <taxon>Actinomycetota</taxon>
        <taxon>Actinomycetes</taxon>
        <taxon>Micrococcales</taxon>
        <taxon>Microbacteriaceae</taxon>
        <taxon>Frondihabitans</taxon>
    </lineage>
</organism>
<dbReference type="NCBIfam" id="TIGR03086">
    <property type="entry name" value="TIGR03086 family metal-binding protein"/>
    <property type="match status" value="1"/>
</dbReference>
<proteinExistence type="predicted"/>
<dbReference type="SUPFAM" id="SSF109854">
    <property type="entry name" value="DinB/YfiT-like putative metalloenzymes"/>
    <property type="match status" value="1"/>
</dbReference>
<feature type="domain" description="Mycothiol-dependent maleylpyruvate isomerase metal-binding" evidence="1">
    <location>
        <begin position="8"/>
        <end position="125"/>
    </location>
</feature>
<dbReference type="NCBIfam" id="TIGR03083">
    <property type="entry name" value="maleylpyruvate isomerase family mycothiol-dependent enzyme"/>
    <property type="match status" value="1"/>
</dbReference>
<dbReference type="InterPro" id="IPR034660">
    <property type="entry name" value="DinB/YfiT-like"/>
</dbReference>
<evidence type="ECO:0000259" key="1">
    <source>
        <dbReference type="Pfam" id="PF11716"/>
    </source>
</evidence>
<gene>
    <name evidence="2" type="ORF">C8E83_1800</name>
</gene>
<dbReference type="OrthoDB" id="5185819at2"/>
<protein>
    <submittedName>
        <fullName evidence="2">Uncharacterized protein (TIGR03086 family)</fullName>
    </submittedName>
</protein>
<dbReference type="AlphaFoldDB" id="A0A495IF90"/>
<evidence type="ECO:0000313" key="2">
    <source>
        <dbReference type="EMBL" id="RKR74673.1"/>
    </source>
</evidence>
<dbReference type="GO" id="GO:0046872">
    <property type="term" value="F:metal ion binding"/>
    <property type="evidence" value="ECO:0007669"/>
    <property type="project" value="InterPro"/>
</dbReference>
<dbReference type="Gene3D" id="1.20.120.450">
    <property type="entry name" value="dinb family like domain"/>
    <property type="match status" value="1"/>
</dbReference>
<dbReference type="RefSeq" id="WP_121369500.1">
    <property type="nucleotide sequence ID" value="NZ_RBKS01000001.1"/>
</dbReference>
<keyword evidence="3" id="KW-1185">Reference proteome</keyword>
<dbReference type="InterPro" id="IPR017520">
    <property type="entry name" value="CHP03086"/>
</dbReference>
<name>A0A495IF90_9MICO</name>
<evidence type="ECO:0000313" key="3">
    <source>
        <dbReference type="Proteomes" id="UP000280008"/>
    </source>
</evidence>
<dbReference type="InterPro" id="IPR024344">
    <property type="entry name" value="MDMPI_metal-binding"/>
</dbReference>
<reference evidence="2 3" key="1">
    <citation type="submission" date="2018-10" db="EMBL/GenBank/DDBJ databases">
        <title>Sequencing the genomes of 1000 actinobacteria strains.</title>
        <authorList>
            <person name="Klenk H.-P."/>
        </authorList>
    </citation>
    <scope>NUCLEOTIDE SEQUENCE [LARGE SCALE GENOMIC DNA]</scope>
    <source>
        <strain evidence="2 3">DSM 17894</strain>
    </source>
</reference>
<dbReference type="EMBL" id="RBKS01000001">
    <property type="protein sequence ID" value="RKR74673.1"/>
    <property type="molecule type" value="Genomic_DNA"/>
</dbReference>
<dbReference type="Proteomes" id="UP000280008">
    <property type="component" value="Unassembled WGS sequence"/>
</dbReference>
<dbReference type="InterPro" id="IPR017517">
    <property type="entry name" value="Maleyloyr_isom"/>
</dbReference>
<accession>A0A495IF90</accession>
<comment type="caution">
    <text evidence="2">The sequence shown here is derived from an EMBL/GenBank/DDBJ whole genome shotgun (WGS) entry which is preliminary data.</text>
</comment>